<feature type="domain" description="PAC" evidence="11">
    <location>
        <begin position="408"/>
        <end position="460"/>
    </location>
</feature>
<dbReference type="InterPro" id="IPR001610">
    <property type="entry name" value="PAC"/>
</dbReference>
<dbReference type="EMBL" id="JBHUIK010000006">
    <property type="protein sequence ID" value="MFD2216119.1"/>
    <property type="molecule type" value="Genomic_DNA"/>
</dbReference>
<evidence type="ECO:0000259" key="10">
    <source>
        <dbReference type="PROSITE" id="PS50112"/>
    </source>
</evidence>
<dbReference type="RefSeq" id="WP_247339645.1">
    <property type="nucleotide sequence ID" value="NZ_CP095550.1"/>
</dbReference>
<dbReference type="EC" id="2.7.13.3" evidence="2"/>
<reference evidence="13" key="1">
    <citation type="journal article" date="2019" name="Int. J. Syst. Evol. Microbiol.">
        <title>The Global Catalogue of Microorganisms (GCM) 10K type strain sequencing project: providing services to taxonomists for standard genome sequencing and annotation.</title>
        <authorList>
            <consortium name="The Broad Institute Genomics Platform"/>
            <consortium name="The Broad Institute Genome Sequencing Center for Infectious Disease"/>
            <person name="Wu L."/>
            <person name="Ma J."/>
        </authorList>
    </citation>
    <scope>NUCLEOTIDE SEQUENCE [LARGE SCALE GENOMIC DNA]</scope>
    <source>
        <strain evidence="13">CGMCC 1.15474</strain>
    </source>
</reference>
<dbReference type="Pfam" id="PF02518">
    <property type="entry name" value="HATPase_c"/>
    <property type="match status" value="1"/>
</dbReference>
<feature type="domain" description="PAS" evidence="10">
    <location>
        <begin position="335"/>
        <end position="411"/>
    </location>
</feature>
<evidence type="ECO:0000256" key="7">
    <source>
        <dbReference type="ARBA" id="ARBA00022840"/>
    </source>
</evidence>
<keyword evidence="4" id="KW-0808">Transferase</keyword>
<dbReference type="CDD" id="cd00130">
    <property type="entry name" value="PAS"/>
    <property type="match status" value="1"/>
</dbReference>
<dbReference type="Gene3D" id="3.30.565.10">
    <property type="entry name" value="Histidine kinase-like ATPase, C-terminal domain"/>
    <property type="match status" value="1"/>
</dbReference>
<keyword evidence="5" id="KW-0547">Nucleotide-binding</keyword>
<comment type="caution">
    <text evidence="12">The sequence shown here is derived from an EMBL/GenBank/DDBJ whole genome shotgun (WGS) entry which is preliminary data.</text>
</comment>
<evidence type="ECO:0000256" key="1">
    <source>
        <dbReference type="ARBA" id="ARBA00000085"/>
    </source>
</evidence>
<dbReference type="InterPro" id="IPR004358">
    <property type="entry name" value="Sig_transdc_His_kin-like_C"/>
</dbReference>
<dbReference type="PROSITE" id="PS50109">
    <property type="entry name" value="HIS_KIN"/>
    <property type="match status" value="1"/>
</dbReference>
<evidence type="ECO:0000256" key="3">
    <source>
        <dbReference type="ARBA" id="ARBA00022553"/>
    </source>
</evidence>
<dbReference type="SUPFAM" id="SSF55785">
    <property type="entry name" value="PYP-like sensor domain (PAS domain)"/>
    <property type="match status" value="1"/>
</dbReference>
<evidence type="ECO:0000256" key="5">
    <source>
        <dbReference type="ARBA" id="ARBA00022741"/>
    </source>
</evidence>
<dbReference type="InterPro" id="IPR029016">
    <property type="entry name" value="GAF-like_dom_sf"/>
</dbReference>
<keyword evidence="6" id="KW-0418">Kinase</keyword>
<dbReference type="Pfam" id="PF01590">
    <property type="entry name" value="GAF"/>
    <property type="match status" value="2"/>
</dbReference>
<dbReference type="InterPro" id="IPR003018">
    <property type="entry name" value="GAF"/>
</dbReference>
<organism evidence="12 13">
    <name type="scientific">Metabacillus endolithicus</name>
    <dbReference type="NCBI Taxonomy" id="1535204"/>
    <lineage>
        <taxon>Bacteria</taxon>
        <taxon>Bacillati</taxon>
        <taxon>Bacillota</taxon>
        <taxon>Bacilli</taxon>
        <taxon>Bacillales</taxon>
        <taxon>Bacillaceae</taxon>
        <taxon>Metabacillus</taxon>
    </lineage>
</organism>
<name>A0ABW5C2H9_9BACI</name>
<dbReference type="PRINTS" id="PR00344">
    <property type="entry name" value="BCTRLSENSOR"/>
</dbReference>
<keyword evidence="8" id="KW-0902">Two-component regulatory system</keyword>
<dbReference type="CDD" id="cd00082">
    <property type="entry name" value="HisKA"/>
    <property type="match status" value="1"/>
</dbReference>
<evidence type="ECO:0000256" key="6">
    <source>
        <dbReference type="ARBA" id="ARBA00022777"/>
    </source>
</evidence>
<dbReference type="InterPro" id="IPR000700">
    <property type="entry name" value="PAS-assoc_C"/>
</dbReference>
<dbReference type="InterPro" id="IPR003661">
    <property type="entry name" value="HisK_dim/P_dom"/>
</dbReference>
<keyword evidence="3" id="KW-0597">Phosphoprotein</keyword>
<feature type="domain" description="Histidine kinase" evidence="9">
    <location>
        <begin position="473"/>
        <end position="674"/>
    </location>
</feature>
<evidence type="ECO:0000256" key="2">
    <source>
        <dbReference type="ARBA" id="ARBA00012438"/>
    </source>
</evidence>
<protein>
    <recommendedName>
        <fullName evidence="2">histidine kinase</fullName>
        <ecNumber evidence="2">2.7.13.3</ecNumber>
    </recommendedName>
</protein>
<proteinExistence type="predicted"/>
<dbReference type="InterPro" id="IPR036890">
    <property type="entry name" value="HATPase_C_sf"/>
</dbReference>
<dbReference type="InterPro" id="IPR003594">
    <property type="entry name" value="HATPase_dom"/>
</dbReference>
<dbReference type="PANTHER" id="PTHR43102:SF2">
    <property type="entry name" value="GAF DOMAIN-CONTAINING PROTEIN"/>
    <property type="match status" value="1"/>
</dbReference>
<dbReference type="SUPFAM" id="SSF55874">
    <property type="entry name" value="ATPase domain of HSP90 chaperone/DNA topoisomerase II/histidine kinase"/>
    <property type="match status" value="1"/>
</dbReference>
<sequence length="674" mass="78213">MFDSGSSSYLEREKRRLTELYKLDLINTPNEESFDRITRLASRIFQVPISLITLLTEDKQWFKSCVGLTGSILEERSTEREAAFCQYVVLDGNPLVIEDTLEDHRFKHNRLVKEHQIRFYAGVPIITKQNNILGSLCIIDEKPRTISEDELNKLIDLSYWVKAEIELRSDIIERTMSEQSIRCLYEITSNKELSFEQKLKKLLSLGCERFQLSDGNVSRIMGDNYEVVQTTHSTEMINVGEIISLEQTCAWMVKERLTPVHISQSVPLHNQSMIREYVGAPIFVHEQFYGTFCFYDDHQQFRAISNSDIEFLQLMAQWVGNELERRIAKKKLKETQERFEQIANNIKEAFWIFDIQEKQLLYMSSAWQEISGRTGEEYNLDDTLWERSIHPDDREYTLERFMNIHERVEFDYRLTHTDGTIRWVRNRIVPIYNQKGHVYRIAGVAEDITDKKQNQDIMRKSDKLTAVGQLAASIAHEIRNPLTSIKGFMQLKDGYSYPYKELILSELLQMEEFVNEILILANAHLGTKREQNNIIDLLQEVLRTNEELSRMLNITFCIKCHASLSIPCDLNQVKLVFQNLISNAIESMPKGGMIHIEIGIDDERYLYIAVADEGVGISPERIPTLGEPFYSNKEKGSGLGLMISYRIIQNHKGKIFFTSELGKGTTVKILLPLE</sequence>
<evidence type="ECO:0000259" key="9">
    <source>
        <dbReference type="PROSITE" id="PS50109"/>
    </source>
</evidence>
<dbReference type="SMART" id="SM00091">
    <property type="entry name" value="PAS"/>
    <property type="match status" value="1"/>
</dbReference>
<dbReference type="InterPro" id="IPR000014">
    <property type="entry name" value="PAS"/>
</dbReference>
<accession>A0ABW5C2H9</accession>
<dbReference type="SUPFAM" id="SSF55781">
    <property type="entry name" value="GAF domain-like"/>
    <property type="match status" value="2"/>
</dbReference>
<dbReference type="SMART" id="SM00065">
    <property type="entry name" value="GAF"/>
    <property type="match status" value="2"/>
</dbReference>
<evidence type="ECO:0000313" key="13">
    <source>
        <dbReference type="Proteomes" id="UP001597318"/>
    </source>
</evidence>
<dbReference type="SMART" id="SM00388">
    <property type="entry name" value="HisKA"/>
    <property type="match status" value="1"/>
</dbReference>
<evidence type="ECO:0000313" key="12">
    <source>
        <dbReference type="EMBL" id="MFD2216119.1"/>
    </source>
</evidence>
<dbReference type="InterPro" id="IPR036097">
    <property type="entry name" value="HisK_dim/P_sf"/>
</dbReference>
<dbReference type="Gene3D" id="3.30.450.40">
    <property type="match status" value="2"/>
</dbReference>
<dbReference type="Pfam" id="PF08447">
    <property type="entry name" value="PAS_3"/>
    <property type="match status" value="1"/>
</dbReference>
<gene>
    <name evidence="12" type="ORF">ACFSKK_20825</name>
</gene>
<dbReference type="SUPFAM" id="SSF47384">
    <property type="entry name" value="Homodimeric domain of signal transducing histidine kinase"/>
    <property type="match status" value="1"/>
</dbReference>
<dbReference type="Pfam" id="PF00512">
    <property type="entry name" value="HisKA"/>
    <property type="match status" value="1"/>
</dbReference>
<dbReference type="CDD" id="cd00075">
    <property type="entry name" value="HATPase"/>
    <property type="match status" value="1"/>
</dbReference>
<dbReference type="PANTHER" id="PTHR43102">
    <property type="entry name" value="SLR1143 PROTEIN"/>
    <property type="match status" value="1"/>
</dbReference>
<keyword evidence="7" id="KW-0067">ATP-binding</keyword>
<dbReference type="SMART" id="SM00086">
    <property type="entry name" value="PAC"/>
    <property type="match status" value="1"/>
</dbReference>
<evidence type="ECO:0000259" key="11">
    <source>
        <dbReference type="PROSITE" id="PS50113"/>
    </source>
</evidence>
<dbReference type="Proteomes" id="UP001597318">
    <property type="component" value="Unassembled WGS sequence"/>
</dbReference>
<dbReference type="SMART" id="SM00387">
    <property type="entry name" value="HATPase_c"/>
    <property type="match status" value="1"/>
</dbReference>
<keyword evidence="13" id="KW-1185">Reference proteome</keyword>
<dbReference type="PROSITE" id="PS50112">
    <property type="entry name" value="PAS"/>
    <property type="match status" value="1"/>
</dbReference>
<comment type="catalytic activity">
    <reaction evidence="1">
        <text>ATP + protein L-histidine = ADP + protein N-phospho-L-histidine.</text>
        <dbReference type="EC" id="2.7.13.3"/>
    </reaction>
</comment>
<evidence type="ECO:0000256" key="8">
    <source>
        <dbReference type="ARBA" id="ARBA00023012"/>
    </source>
</evidence>
<evidence type="ECO:0000256" key="4">
    <source>
        <dbReference type="ARBA" id="ARBA00022679"/>
    </source>
</evidence>
<dbReference type="NCBIfam" id="TIGR00229">
    <property type="entry name" value="sensory_box"/>
    <property type="match status" value="1"/>
</dbReference>
<dbReference type="InterPro" id="IPR035965">
    <property type="entry name" value="PAS-like_dom_sf"/>
</dbReference>
<dbReference type="InterPro" id="IPR005467">
    <property type="entry name" value="His_kinase_dom"/>
</dbReference>
<dbReference type="Gene3D" id="3.30.450.20">
    <property type="entry name" value="PAS domain"/>
    <property type="match status" value="1"/>
</dbReference>
<dbReference type="PROSITE" id="PS50113">
    <property type="entry name" value="PAC"/>
    <property type="match status" value="1"/>
</dbReference>
<dbReference type="Gene3D" id="1.10.287.130">
    <property type="match status" value="1"/>
</dbReference>
<dbReference type="InterPro" id="IPR013655">
    <property type="entry name" value="PAS_fold_3"/>
</dbReference>